<evidence type="ECO:0008006" key="3">
    <source>
        <dbReference type="Google" id="ProtNLM"/>
    </source>
</evidence>
<accession>A0AAD7N514</accession>
<reference evidence="1" key="1">
    <citation type="submission" date="2023-03" db="EMBL/GenBank/DDBJ databases">
        <title>Massive genome expansion in bonnet fungi (Mycena s.s.) driven by repeated elements and novel gene families across ecological guilds.</title>
        <authorList>
            <consortium name="Lawrence Berkeley National Laboratory"/>
            <person name="Harder C.B."/>
            <person name="Miyauchi S."/>
            <person name="Viragh M."/>
            <person name="Kuo A."/>
            <person name="Thoen E."/>
            <person name="Andreopoulos B."/>
            <person name="Lu D."/>
            <person name="Skrede I."/>
            <person name="Drula E."/>
            <person name="Henrissat B."/>
            <person name="Morin E."/>
            <person name="Kohler A."/>
            <person name="Barry K."/>
            <person name="LaButti K."/>
            <person name="Morin E."/>
            <person name="Salamov A."/>
            <person name="Lipzen A."/>
            <person name="Mereny Z."/>
            <person name="Hegedus B."/>
            <person name="Baldrian P."/>
            <person name="Stursova M."/>
            <person name="Weitz H."/>
            <person name="Taylor A."/>
            <person name="Grigoriev I.V."/>
            <person name="Nagy L.G."/>
            <person name="Martin F."/>
            <person name="Kauserud H."/>
        </authorList>
    </citation>
    <scope>NUCLEOTIDE SEQUENCE</scope>
    <source>
        <strain evidence="1">CBHHK188m</strain>
    </source>
</reference>
<keyword evidence="2" id="KW-1185">Reference proteome</keyword>
<dbReference type="EMBL" id="JARJLG010000101">
    <property type="protein sequence ID" value="KAJ7745799.1"/>
    <property type="molecule type" value="Genomic_DNA"/>
</dbReference>
<sequence length="99" mass="11087">SDANIWKSLASKDFLPRTTQFLCKGVHNALRIGNYWLHIPKCAERATCADCGVTEDLEHIFLKCATSGRETVWKAAEALWREKDGDWFEVTLGTILGCG</sequence>
<comment type="caution">
    <text evidence="1">The sequence shown here is derived from an EMBL/GenBank/DDBJ whole genome shotgun (WGS) entry which is preliminary data.</text>
</comment>
<dbReference type="AlphaFoldDB" id="A0AAD7N514"/>
<feature type="non-terminal residue" evidence="1">
    <location>
        <position position="99"/>
    </location>
</feature>
<evidence type="ECO:0000313" key="2">
    <source>
        <dbReference type="Proteomes" id="UP001215280"/>
    </source>
</evidence>
<dbReference type="Proteomes" id="UP001215280">
    <property type="component" value="Unassembled WGS sequence"/>
</dbReference>
<gene>
    <name evidence="1" type="ORF">DFH07DRAFT_702370</name>
</gene>
<organism evidence="1 2">
    <name type="scientific">Mycena maculata</name>
    <dbReference type="NCBI Taxonomy" id="230809"/>
    <lineage>
        <taxon>Eukaryota</taxon>
        <taxon>Fungi</taxon>
        <taxon>Dikarya</taxon>
        <taxon>Basidiomycota</taxon>
        <taxon>Agaricomycotina</taxon>
        <taxon>Agaricomycetes</taxon>
        <taxon>Agaricomycetidae</taxon>
        <taxon>Agaricales</taxon>
        <taxon>Marasmiineae</taxon>
        <taxon>Mycenaceae</taxon>
        <taxon>Mycena</taxon>
    </lineage>
</organism>
<name>A0AAD7N514_9AGAR</name>
<protein>
    <recommendedName>
        <fullName evidence="3">Reverse transcriptase zinc-binding domain-containing protein</fullName>
    </recommendedName>
</protein>
<feature type="non-terminal residue" evidence="1">
    <location>
        <position position="1"/>
    </location>
</feature>
<evidence type="ECO:0000313" key="1">
    <source>
        <dbReference type="EMBL" id="KAJ7745799.1"/>
    </source>
</evidence>
<proteinExistence type="predicted"/>